<protein>
    <submittedName>
        <fullName evidence="6">OmpA family protein</fullName>
    </submittedName>
</protein>
<reference evidence="7" key="1">
    <citation type="journal article" date="2019" name="Int. J. Syst. Evol. Microbiol.">
        <title>The Global Catalogue of Microorganisms (GCM) 10K type strain sequencing project: providing services to taxonomists for standard genome sequencing and annotation.</title>
        <authorList>
            <consortium name="The Broad Institute Genomics Platform"/>
            <consortium name="The Broad Institute Genome Sequencing Center for Infectious Disease"/>
            <person name="Wu L."/>
            <person name="Ma J."/>
        </authorList>
    </citation>
    <scope>NUCLEOTIDE SEQUENCE [LARGE SCALE GENOMIC DNA]</scope>
    <source>
        <strain evidence="7">CCUG 66188</strain>
    </source>
</reference>
<accession>A0ABV9KVE1</accession>
<dbReference type="InterPro" id="IPR050330">
    <property type="entry name" value="Bact_OuterMem_StrucFunc"/>
</dbReference>
<feature type="chain" id="PRO_5045141774" evidence="4">
    <location>
        <begin position="20"/>
        <end position="384"/>
    </location>
</feature>
<dbReference type="PROSITE" id="PS01068">
    <property type="entry name" value="OMPA_1"/>
    <property type="match status" value="1"/>
</dbReference>
<dbReference type="Pfam" id="PF00691">
    <property type="entry name" value="OmpA"/>
    <property type="match status" value="1"/>
</dbReference>
<comment type="subcellular location">
    <subcellularLocation>
        <location evidence="1">Membrane</location>
    </subcellularLocation>
</comment>
<dbReference type="Proteomes" id="UP001596023">
    <property type="component" value="Unassembled WGS sequence"/>
</dbReference>
<dbReference type="PANTHER" id="PTHR30329:SF21">
    <property type="entry name" value="LIPOPROTEIN YIAD-RELATED"/>
    <property type="match status" value="1"/>
</dbReference>
<sequence>MKKVSLLLVLVFAAITISAQESGFSTKAGRKATFARNGFWDNWFIGLGAGANFVQGDNNKDADFLNRLTVAPTIQVGKWYNPYIGGRLKFQGGSLHNFQNNATDMIHNKYFGVEADVMWDVTNYLGRYNEKRVYSLIPYVGIGGAIGWDYKLDDKTHPGGKQRNFTINGGIINKFKFSNRVALDIDLSAMLLKEAFNHGGANSYDGLVAASASLVFKVGKKTDFSEALLMDQGLIDDLNGQINKLRQENDRLRNQPAKEVIKEVVKDCPKCPEATKGSFVSNVVFFRLGSANIDKNQEVSIFNTAKYLQDNPSAKVKVVGYADKKTGTPSINEKLSEKRAKNVANELIKKYNIDSNRVTVEWKGDTVQPYAENAWNRVAIFVAQ</sequence>
<feature type="signal peptide" evidence="4">
    <location>
        <begin position="1"/>
        <end position="19"/>
    </location>
</feature>
<evidence type="ECO:0000256" key="4">
    <source>
        <dbReference type="SAM" id="SignalP"/>
    </source>
</evidence>
<dbReference type="PROSITE" id="PS51123">
    <property type="entry name" value="OMPA_2"/>
    <property type="match status" value="1"/>
</dbReference>
<organism evidence="6 7">
    <name type="scientific">Dysgonomonas termitidis</name>
    <dbReference type="NCBI Taxonomy" id="1516126"/>
    <lineage>
        <taxon>Bacteria</taxon>
        <taxon>Pseudomonadati</taxon>
        <taxon>Bacteroidota</taxon>
        <taxon>Bacteroidia</taxon>
        <taxon>Bacteroidales</taxon>
        <taxon>Dysgonomonadaceae</taxon>
        <taxon>Dysgonomonas</taxon>
    </lineage>
</organism>
<evidence type="ECO:0000313" key="7">
    <source>
        <dbReference type="Proteomes" id="UP001596023"/>
    </source>
</evidence>
<name>A0ABV9KVE1_9BACT</name>
<dbReference type="InterPro" id="IPR036737">
    <property type="entry name" value="OmpA-like_sf"/>
</dbReference>
<gene>
    <name evidence="6" type="ORF">ACFO6W_09865</name>
</gene>
<dbReference type="CDD" id="cd07185">
    <property type="entry name" value="OmpA_C-like"/>
    <property type="match status" value="1"/>
</dbReference>
<keyword evidence="2 3" id="KW-0472">Membrane</keyword>
<keyword evidence="7" id="KW-1185">Reference proteome</keyword>
<evidence type="ECO:0000256" key="2">
    <source>
        <dbReference type="ARBA" id="ARBA00023136"/>
    </source>
</evidence>
<dbReference type="InterPro" id="IPR006665">
    <property type="entry name" value="OmpA-like"/>
</dbReference>
<evidence type="ECO:0000313" key="6">
    <source>
        <dbReference type="EMBL" id="MFC4674000.1"/>
    </source>
</evidence>
<evidence type="ECO:0000259" key="5">
    <source>
        <dbReference type="PROSITE" id="PS51123"/>
    </source>
</evidence>
<comment type="caution">
    <text evidence="6">The sequence shown here is derived from an EMBL/GenBank/DDBJ whole genome shotgun (WGS) entry which is preliminary data.</text>
</comment>
<dbReference type="InterPro" id="IPR006690">
    <property type="entry name" value="OMPA-like_CS"/>
</dbReference>
<evidence type="ECO:0000256" key="1">
    <source>
        <dbReference type="ARBA" id="ARBA00004370"/>
    </source>
</evidence>
<dbReference type="EMBL" id="JBHSGN010000064">
    <property type="protein sequence ID" value="MFC4674000.1"/>
    <property type="molecule type" value="Genomic_DNA"/>
</dbReference>
<feature type="domain" description="OmpA-like" evidence="5">
    <location>
        <begin position="273"/>
        <end position="384"/>
    </location>
</feature>
<evidence type="ECO:0000256" key="3">
    <source>
        <dbReference type="PROSITE-ProRule" id="PRU00473"/>
    </source>
</evidence>
<keyword evidence="4" id="KW-0732">Signal</keyword>
<dbReference type="PANTHER" id="PTHR30329">
    <property type="entry name" value="STATOR ELEMENT OF FLAGELLAR MOTOR COMPLEX"/>
    <property type="match status" value="1"/>
</dbReference>
<proteinExistence type="predicted"/>
<dbReference type="RefSeq" id="WP_379995840.1">
    <property type="nucleotide sequence ID" value="NZ_JBHSGN010000064.1"/>
</dbReference>
<dbReference type="Gene3D" id="3.30.1330.60">
    <property type="entry name" value="OmpA-like domain"/>
    <property type="match status" value="1"/>
</dbReference>
<dbReference type="SUPFAM" id="SSF103088">
    <property type="entry name" value="OmpA-like"/>
    <property type="match status" value="1"/>
</dbReference>